<sequence>MTSTLVFPSDSAPAYPSISLELPDDWASFGAAGAVIAAGRAAPSGEFRPNVIVAVSRFGAGYTLEQATAEVTAQVTSIEGVVELGRDTLPVLGGEGFRIEFSYTDARVGTLMQGVRIAVIENGPVTDLVQITATATGEQATTLWGELRDIQSSAALARP</sequence>
<evidence type="ECO:0000313" key="3">
    <source>
        <dbReference type="Proteomes" id="UP000256709"/>
    </source>
</evidence>
<evidence type="ECO:0000256" key="1">
    <source>
        <dbReference type="ARBA" id="ARBA00022729"/>
    </source>
</evidence>
<comment type="caution">
    <text evidence="2">The sequence shown here is derived from an EMBL/GenBank/DDBJ whole genome shotgun (WGS) entry which is preliminary data.</text>
</comment>
<accession>A0A3E0W4V3</accession>
<gene>
    <name evidence="2" type="ORF">B7R21_00520</name>
</gene>
<dbReference type="AlphaFoldDB" id="A0A3E0W4V3"/>
<evidence type="ECO:0000313" key="2">
    <source>
        <dbReference type="EMBL" id="RFA17256.1"/>
    </source>
</evidence>
<name>A0A3E0W4V3_9MICO</name>
<dbReference type="Gene3D" id="3.40.1000.10">
    <property type="entry name" value="Mog1/PsbP, alpha/beta/alpha sandwich"/>
    <property type="match status" value="1"/>
</dbReference>
<reference evidence="2 3" key="1">
    <citation type="submission" date="2017-04" db="EMBL/GenBank/DDBJ databases">
        <title>Comparative genome analysis of Subtercola boreus.</title>
        <authorList>
            <person name="Cho Y.-J."/>
            <person name="Cho A."/>
            <person name="Kim O.-S."/>
            <person name="Lee J.-I."/>
        </authorList>
    </citation>
    <scope>NUCLEOTIDE SEQUENCE [LARGE SCALE GENOMIC DNA]</scope>
    <source>
        <strain evidence="2 3">P27444</strain>
    </source>
</reference>
<dbReference type="Proteomes" id="UP000256709">
    <property type="component" value="Unassembled WGS sequence"/>
</dbReference>
<dbReference type="RefSeq" id="WP_172591994.1">
    <property type="nucleotide sequence ID" value="NZ_NBXA01000001.1"/>
</dbReference>
<protein>
    <recommendedName>
        <fullName evidence="4">Lipoprotein LpqN</fullName>
    </recommendedName>
</protein>
<proteinExistence type="predicted"/>
<dbReference type="EMBL" id="NBXA01000001">
    <property type="protein sequence ID" value="RFA17256.1"/>
    <property type="molecule type" value="Genomic_DNA"/>
</dbReference>
<dbReference type="InterPro" id="IPR019674">
    <property type="entry name" value="Lipoprotein_LpqN/LpqT-like"/>
</dbReference>
<keyword evidence="1" id="KW-0732">Signal</keyword>
<organism evidence="2 3">
    <name type="scientific">Subtercola boreus</name>
    <dbReference type="NCBI Taxonomy" id="120213"/>
    <lineage>
        <taxon>Bacteria</taxon>
        <taxon>Bacillati</taxon>
        <taxon>Actinomycetota</taxon>
        <taxon>Actinomycetes</taxon>
        <taxon>Micrococcales</taxon>
        <taxon>Microbacteriaceae</taxon>
        <taxon>Subtercola</taxon>
    </lineage>
</organism>
<dbReference type="Pfam" id="PF10738">
    <property type="entry name" value="Lpp-LpqN"/>
    <property type="match status" value="1"/>
</dbReference>
<evidence type="ECO:0008006" key="4">
    <source>
        <dbReference type="Google" id="ProtNLM"/>
    </source>
</evidence>